<dbReference type="AlphaFoldDB" id="A0A4R6BCH5"/>
<dbReference type="PANTHER" id="PTHR11364">
    <property type="entry name" value="THIOSULFATE SULFERTANSFERASE"/>
    <property type="match status" value="1"/>
</dbReference>
<gene>
    <name evidence="4" type="ORF">ERX27_07835</name>
</gene>
<dbReference type="PROSITE" id="PS50206">
    <property type="entry name" value="RHODANESE_3"/>
    <property type="match status" value="2"/>
</dbReference>
<keyword evidence="5" id="KW-1185">Reference proteome</keyword>
<accession>A0A4R6BCH5</accession>
<dbReference type="InterPro" id="IPR036873">
    <property type="entry name" value="Rhodanese-like_dom_sf"/>
</dbReference>
<dbReference type="Pfam" id="PF00581">
    <property type="entry name" value="Rhodanese"/>
    <property type="match status" value="2"/>
</dbReference>
<dbReference type="GO" id="GO:0004792">
    <property type="term" value="F:thiosulfate-cyanide sulfurtransferase activity"/>
    <property type="evidence" value="ECO:0007669"/>
    <property type="project" value="TreeGrafter"/>
</dbReference>
<dbReference type="Gene3D" id="3.40.250.10">
    <property type="entry name" value="Rhodanese-like domain"/>
    <property type="match status" value="2"/>
</dbReference>
<reference evidence="4 5" key="1">
    <citation type="submission" date="2019-01" db="EMBL/GenBank/DDBJ databases">
        <title>Draft genome sequences of the type strains of six Macrococcus species.</title>
        <authorList>
            <person name="Mazhar S."/>
            <person name="Altermann E."/>
            <person name="Hill C."/>
            <person name="Mcauliffe O."/>
        </authorList>
    </citation>
    <scope>NUCLEOTIDE SEQUENCE [LARGE SCALE GENOMIC DNA]</scope>
    <source>
        <strain evidence="4 5">CCM4811</strain>
    </source>
</reference>
<feature type="domain" description="Rhodanese" evidence="3">
    <location>
        <begin position="42"/>
        <end position="154"/>
    </location>
</feature>
<dbReference type="SUPFAM" id="SSF52821">
    <property type="entry name" value="Rhodanese/Cell cycle control phosphatase"/>
    <property type="match status" value="2"/>
</dbReference>
<organism evidence="4 5">
    <name type="scientific">Macrococcus brunensis</name>
    <dbReference type="NCBI Taxonomy" id="198483"/>
    <lineage>
        <taxon>Bacteria</taxon>
        <taxon>Bacillati</taxon>
        <taxon>Bacillota</taxon>
        <taxon>Bacilli</taxon>
        <taxon>Bacillales</taxon>
        <taxon>Staphylococcaceae</taxon>
        <taxon>Macrococcus</taxon>
    </lineage>
</organism>
<protein>
    <recommendedName>
        <fullName evidence="3">Rhodanese domain-containing protein</fullName>
    </recommendedName>
</protein>
<dbReference type="SMART" id="SM00450">
    <property type="entry name" value="RHOD"/>
    <property type="match status" value="2"/>
</dbReference>
<dbReference type="InterPro" id="IPR001763">
    <property type="entry name" value="Rhodanese-like_dom"/>
</dbReference>
<name>A0A4R6BCH5_9STAP</name>
<evidence type="ECO:0000259" key="3">
    <source>
        <dbReference type="PROSITE" id="PS50206"/>
    </source>
</evidence>
<evidence type="ECO:0000256" key="2">
    <source>
        <dbReference type="ARBA" id="ARBA00022737"/>
    </source>
</evidence>
<evidence type="ECO:0000313" key="4">
    <source>
        <dbReference type="EMBL" id="TDL95563.1"/>
    </source>
</evidence>
<dbReference type="InterPro" id="IPR045078">
    <property type="entry name" value="TST/MPST-like"/>
</dbReference>
<feature type="domain" description="Rhodanese" evidence="3">
    <location>
        <begin position="189"/>
        <end position="283"/>
    </location>
</feature>
<dbReference type="EMBL" id="SCWA01000013">
    <property type="protein sequence ID" value="TDL95563.1"/>
    <property type="molecule type" value="Genomic_DNA"/>
</dbReference>
<sequence length="285" mass="33441">MKKLKQISWNRNSMFWMRQSSRKLRKSWRDSMKIWIDEEELDFSRFQLFDCRNQMDDLEKSLAVYNQSHIETAVFVPGYPVLYDRHKPEEGRHPLPDMALFKTFLERYCNSKVPVAYDSEKGFMATRFFFLCDLLGVPCYILKQSFDAVTIAKEQGNLKVEDIEQLENDRQIEQPAIRQELIATREDVRNRVATLIDAREKKRFLGEAEPIDIHPGHISGAINFPYKKVFEYQRPDTDDAIVYCGSGLSATPVYAALRAADKKVRLYPGSYSEWIFHYPEEIERG</sequence>
<evidence type="ECO:0000313" key="5">
    <source>
        <dbReference type="Proteomes" id="UP000295310"/>
    </source>
</evidence>
<dbReference type="PANTHER" id="PTHR11364:SF27">
    <property type="entry name" value="SULFURTRANSFERASE"/>
    <property type="match status" value="1"/>
</dbReference>
<proteinExistence type="predicted"/>
<keyword evidence="1" id="KW-0808">Transferase</keyword>
<dbReference type="Proteomes" id="UP000295310">
    <property type="component" value="Unassembled WGS sequence"/>
</dbReference>
<comment type="caution">
    <text evidence="4">The sequence shown here is derived from an EMBL/GenBank/DDBJ whole genome shotgun (WGS) entry which is preliminary data.</text>
</comment>
<evidence type="ECO:0000256" key="1">
    <source>
        <dbReference type="ARBA" id="ARBA00022679"/>
    </source>
</evidence>
<dbReference type="OrthoDB" id="9770030at2"/>
<keyword evidence="2" id="KW-0677">Repeat</keyword>